<gene>
    <name evidence="4" type="ORF">SAMN05216406_13818</name>
</gene>
<keyword evidence="5" id="KW-1185">Reference proteome</keyword>
<evidence type="ECO:0000313" key="4">
    <source>
        <dbReference type="EMBL" id="SDU24121.1"/>
    </source>
</evidence>
<dbReference type="EMBL" id="FNLN01000038">
    <property type="protein sequence ID" value="SDU24121.1"/>
    <property type="molecule type" value="Genomic_DNA"/>
</dbReference>
<proteinExistence type="predicted"/>
<dbReference type="PANTHER" id="PTHR10605:SF56">
    <property type="entry name" value="BIFUNCTIONAL HEPARAN SULFATE N-DEACETYLASE_N-SULFOTRANSFERASE"/>
    <property type="match status" value="1"/>
</dbReference>
<evidence type="ECO:0000256" key="1">
    <source>
        <dbReference type="ARBA" id="ARBA00022679"/>
    </source>
</evidence>
<accession>A0A1H2GX69</accession>
<organism evidence="4 5">
    <name type="scientific">Nitrosomonas ureae</name>
    <dbReference type="NCBI Taxonomy" id="44577"/>
    <lineage>
        <taxon>Bacteria</taxon>
        <taxon>Pseudomonadati</taxon>
        <taxon>Pseudomonadota</taxon>
        <taxon>Betaproteobacteria</taxon>
        <taxon>Nitrosomonadales</taxon>
        <taxon>Nitrosomonadaceae</taxon>
        <taxon>Nitrosomonas</taxon>
    </lineage>
</organism>
<dbReference type="Gene3D" id="3.40.50.300">
    <property type="entry name" value="P-loop containing nucleotide triphosphate hydrolases"/>
    <property type="match status" value="1"/>
</dbReference>
<dbReference type="KEGG" id="nur:ATY38_14160"/>
<evidence type="ECO:0000313" key="5">
    <source>
        <dbReference type="Proteomes" id="UP000182882"/>
    </source>
</evidence>
<dbReference type="InterPro" id="IPR000863">
    <property type="entry name" value="Sulfotransferase_dom"/>
</dbReference>
<dbReference type="RefSeq" id="WP_062559862.1">
    <property type="nucleotide sequence ID" value="NZ_CP013341.1"/>
</dbReference>
<keyword evidence="1 4" id="KW-0808">Transferase</keyword>
<feature type="domain" description="Sulfotransferase" evidence="3">
    <location>
        <begin position="8"/>
        <end position="179"/>
    </location>
</feature>
<reference evidence="5" key="1">
    <citation type="submission" date="2016-10" db="EMBL/GenBank/DDBJ databases">
        <authorList>
            <person name="Varghese N."/>
            <person name="Submissions S."/>
        </authorList>
    </citation>
    <scope>NUCLEOTIDE SEQUENCE [LARGE SCALE GENOMIC DNA]</scope>
    <source>
        <strain evidence="5">Nm10</strain>
    </source>
</reference>
<dbReference type="InterPro" id="IPR037359">
    <property type="entry name" value="NST/OST"/>
</dbReference>
<dbReference type="Pfam" id="PF00685">
    <property type="entry name" value="Sulfotransfer_1"/>
    <property type="match status" value="1"/>
</dbReference>
<dbReference type="InterPro" id="IPR027417">
    <property type="entry name" value="P-loop_NTPase"/>
</dbReference>
<dbReference type="PANTHER" id="PTHR10605">
    <property type="entry name" value="HEPARAN SULFATE SULFOTRANSFERASE"/>
    <property type="match status" value="1"/>
</dbReference>
<dbReference type="SUPFAM" id="SSF52540">
    <property type="entry name" value="P-loop containing nucleoside triphosphate hydrolases"/>
    <property type="match status" value="1"/>
</dbReference>
<dbReference type="Proteomes" id="UP000182882">
    <property type="component" value="Unassembled WGS sequence"/>
</dbReference>
<dbReference type="GO" id="GO:0008146">
    <property type="term" value="F:sulfotransferase activity"/>
    <property type="evidence" value="ECO:0007669"/>
    <property type="project" value="InterPro"/>
</dbReference>
<evidence type="ECO:0000259" key="3">
    <source>
        <dbReference type="Pfam" id="PF00685"/>
    </source>
</evidence>
<sequence>MKINFIGVGAQKCASTWVHRVLSDHPEVGIYQGKESDFFSTYYGRGYQWYEKQVGDTSSVSAKGEISPSYFADSDTPGRVFLYNSAMRIVLLLRDPIERAYSNHLHVVRQGYFAGQKLSFEDGLANNPMYVEQSRYAKHLARWFEAFPENQVLVIFQEHIRDNPQIQARNLYRFLGINENHQSWFLEKKVNESVVVKNAKLDLFIKQLGKIGRYVGGKRIVEAVKNNDLIRNLRRNHNQIELRQVVPPMREDTRSHLQDVLADDMNELLSQLNLENLPWQSWLALQDRSSKDQLQ</sequence>
<evidence type="ECO:0000256" key="2">
    <source>
        <dbReference type="ARBA" id="ARBA00023180"/>
    </source>
</evidence>
<name>A0A1H2GX69_9PROT</name>
<protein>
    <submittedName>
        <fullName evidence="4">Sulfotransferase domain-containing protein</fullName>
    </submittedName>
</protein>
<keyword evidence="2" id="KW-0325">Glycoprotein</keyword>
<dbReference type="AlphaFoldDB" id="A0A1H2GX69"/>